<dbReference type="PROSITE" id="PS50088">
    <property type="entry name" value="ANK_REPEAT"/>
    <property type="match status" value="1"/>
</dbReference>
<name>A0A2V1D1Y0_9PLEO</name>
<feature type="repeat" description="ANK" evidence="1">
    <location>
        <begin position="48"/>
        <end position="80"/>
    </location>
</feature>
<dbReference type="InterPro" id="IPR002110">
    <property type="entry name" value="Ankyrin_rpt"/>
</dbReference>
<dbReference type="AlphaFoldDB" id="A0A2V1D1Y0"/>
<proteinExistence type="predicted"/>
<organism evidence="2 3">
    <name type="scientific">Periconia macrospinosa</name>
    <dbReference type="NCBI Taxonomy" id="97972"/>
    <lineage>
        <taxon>Eukaryota</taxon>
        <taxon>Fungi</taxon>
        <taxon>Dikarya</taxon>
        <taxon>Ascomycota</taxon>
        <taxon>Pezizomycotina</taxon>
        <taxon>Dothideomycetes</taxon>
        <taxon>Pleosporomycetidae</taxon>
        <taxon>Pleosporales</taxon>
        <taxon>Massarineae</taxon>
        <taxon>Periconiaceae</taxon>
        <taxon>Periconia</taxon>
    </lineage>
</organism>
<dbReference type="OrthoDB" id="4772757at2759"/>
<protein>
    <submittedName>
        <fullName evidence="2">Uncharacterized protein</fullName>
    </submittedName>
</protein>
<sequence>MGADRTRWWIEHGGRTKSGRGLFECPEGWPGAATFRILLDQFGIEWFQDSGALQLAVKNHDFETVKMLVEAGADINENVSDWNEDVREPRAAPLRALEMAVYSKSKGMIQYFAERGAKLPRKTVDDPWNTLPKEYRMYMDLVAELGAVEEGT</sequence>
<dbReference type="PROSITE" id="PS50297">
    <property type="entry name" value="ANK_REP_REGION"/>
    <property type="match status" value="1"/>
</dbReference>
<dbReference type="Proteomes" id="UP000244855">
    <property type="component" value="Unassembled WGS sequence"/>
</dbReference>
<evidence type="ECO:0000313" key="2">
    <source>
        <dbReference type="EMBL" id="PVH91995.1"/>
    </source>
</evidence>
<dbReference type="InterPro" id="IPR036770">
    <property type="entry name" value="Ankyrin_rpt-contain_sf"/>
</dbReference>
<dbReference type="Gene3D" id="1.25.40.20">
    <property type="entry name" value="Ankyrin repeat-containing domain"/>
    <property type="match status" value="1"/>
</dbReference>
<evidence type="ECO:0000313" key="3">
    <source>
        <dbReference type="Proteomes" id="UP000244855"/>
    </source>
</evidence>
<dbReference type="EMBL" id="KZ805741">
    <property type="protein sequence ID" value="PVH91995.1"/>
    <property type="molecule type" value="Genomic_DNA"/>
</dbReference>
<accession>A0A2V1D1Y0</accession>
<dbReference type="SUPFAM" id="SSF48403">
    <property type="entry name" value="Ankyrin repeat"/>
    <property type="match status" value="1"/>
</dbReference>
<evidence type="ECO:0000256" key="1">
    <source>
        <dbReference type="PROSITE-ProRule" id="PRU00023"/>
    </source>
</evidence>
<gene>
    <name evidence="2" type="ORF">DM02DRAFT_544632</name>
</gene>
<keyword evidence="3" id="KW-1185">Reference proteome</keyword>
<dbReference type="Pfam" id="PF00023">
    <property type="entry name" value="Ank"/>
    <property type="match status" value="1"/>
</dbReference>
<keyword evidence="1" id="KW-0040">ANK repeat</keyword>
<reference evidence="2 3" key="1">
    <citation type="journal article" date="2018" name="Sci. Rep.">
        <title>Comparative genomics provides insights into the lifestyle and reveals functional heterogeneity of dark septate endophytic fungi.</title>
        <authorList>
            <person name="Knapp D.G."/>
            <person name="Nemeth J.B."/>
            <person name="Barry K."/>
            <person name="Hainaut M."/>
            <person name="Henrissat B."/>
            <person name="Johnson J."/>
            <person name="Kuo A."/>
            <person name="Lim J.H.P."/>
            <person name="Lipzen A."/>
            <person name="Nolan M."/>
            <person name="Ohm R.A."/>
            <person name="Tamas L."/>
            <person name="Grigoriev I.V."/>
            <person name="Spatafora J.W."/>
            <person name="Nagy L.G."/>
            <person name="Kovacs G.M."/>
        </authorList>
    </citation>
    <scope>NUCLEOTIDE SEQUENCE [LARGE SCALE GENOMIC DNA]</scope>
    <source>
        <strain evidence="2 3">DSE2036</strain>
    </source>
</reference>